<dbReference type="Proteomes" id="UP000663823">
    <property type="component" value="Unassembled WGS sequence"/>
</dbReference>
<dbReference type="EMBL" id="CAJOAX010002323">
    <property type="protein sequence ID" value="CAF3787835.1"/>
    <property type="molecule type" value="Genomic_DNA"/>
</dbReference>
<dbReference type="Gene3D" id="3.30.565.10">
    <property type="entry name" value="Histidine kinase-like ATPase, C-terminal domain"/>
    <property type="match status" value="1"/>
</dbReference>
<evidence type="ECO:0000313" key="1">
    <source>
        <dbReference type="EMBL" id="CAF3787835.1"/>
    </source>
</evidence>
<dbReference type="AlphaFoldDB" id="A0A819AHU1"/>
<dbReference type="PANTHER" id="PTHR47839:SF1">
    <property type="entry name" value="DOMAIN PROTEIN, PUTATIVE (AFU_ORTHOLOGUE AFUA_6G04830)-RELATED"/>
    <property type="match status" value="1"/>
</dbReference>
<dbReference type="SUPFAM" id="SSF55874">
    <property type="entry name" value="ATPase domain of HSP90 chaperone/DNA topoisomerase II/histidine kinase"/>
    <property type="match status" value="1"/>
</dbReference>
<proteinExistence type="predicted"/>
<dbReference type="InterPro" id="IPR036890">
    <property type="entry name" value="HATPase_C_sf"/>
</dbReference>
<accession>A0A819AHU1</accession>
<feature type="non-terminal residue" evidence="1">
    <location>
        <position position="100"/>
    </location>
</feature>
<protein>
    <submittedName>
        <fullName evidence="1">Uncharacterized protein</fullName>
    </submittedName>
</protein>
<sequence length="100" mass="11147">MSKNLLHESASSDALRLKALQSGFESRVEVNQRMLIDKMLARYSSDFVVCRELIQNSDDAKATSFHFEITCDNGSSSSLSSEKDFHNKTITEICAINNGL</sequence>
<evidence type="ECO:0000313" key="2">
    <source>
        <dbReference type="Proteomes" id="UP000663823"/>
    </source>
</evidence>
<organism evidence="1 2">
    <name type="scientific">Rotaria sordida</name>
    <dbReference type="NCBI Taxonomy" id="392033"/>
    <lineage>
        <taxon>Eukaryota</taxon>
        <taxon>Metazoa</taxon>
        <taxon>Spiralia</taxon>
        <taxon>Gnathifera</taxon>
        <taxon>Rotifera</taxon>
        <taxon>Eurotatoria</taxon>
        <taxon>Bdelloidea</taxon>
        <taxon>Philodinida</taxon>
        <taxon>Philodinidae</taxon>
        <taxon>Rotaria</taxon>
    </lineage>
</organism>
<reference evidence="1" key="1">
    <citation type="submission" date="2021-02" db="EMBL/GenBank/DDBJ databases">
        <authorList>
            <person name="Nowell W R."/>
        </authorList>
    </citation>
    <scope>NUCLEOTIDE SEQUENCE</scope>
</reference>
<gene>
    <name evidence="1" type="ORF">OTI717_LOCUS17539</name>
</gene>
<name>A0A819AHU1_9BILA</name>
<dbReference type="PANTHER" id="PTHR47839">
    <property type="entry name" value="DOMAIN PROTEIN, PUTATIVE (AFU_ORTHOLOGUE AFUA_6G04830)-RELATED"/>
    <property type="match status" value="1"/>
</dbReference>
<comment type="caution">
    <text evidence="1">The sequence shown here is derived from an EMBL/GenBank/DDBJ whole genome shotgun (WGS) entry which is preliminary data.</text>
</comment>